<evidence type="ECO:0000259" key="2">
    <source>
        <dbReference type="Pfam" id="PF22916"/>
    </source>
</evidence>
<evidence type="ECO:0000313" key="4">
    <source>
        <dbReference type="Proteomes" id="UP000283210"/>
    </source>
</evidence>
<evidence type="ECO:0000256" key="1">
    <source>
        <dbReference type="SAM" id="MobiDB-lite"/>
    </source>
</evidence>
<gene>
    <name evidence="3" type="ORF">OJAV_G00236000</name>
</gene>
<reference evidence="3 4" key="2">
    <citation type="submission" date="2019-01" db="EMBL/GenBank/DDBJ databases">
        <title>A chromosome length genome reference of the Java medaka (oryzias javanicus).</title>
        <authorList>
            <person name="Herpin A."/>
            <person name="Takehana Y."/>
            <person name="Naruse K."/>
            <person name="Ansai S."/>
            <person name="Kawaguchi M."/>
        </authorList>
    </citation>
    <scope>NUCLEOTIDE SEQUENCE [LARGE SCALE GENOMIC DNA]</scope>
    <source>
        <strain evidence="3">RS831</strain>
        <tissue evidence="3">Whole body</tissue>
    </source>
</reference>
<feature type="compositionally biased region" description="Acidic residues" evidence="1">
    <location>
        <begin position="1"/>
        <end position="16"/>
    </location>
</feature>
<sequence length="95" mass="11155">MENQNEDEEFADEEQESEVHHETNILNRNEQDEAGHSVHQVNSQGCSLFWEQKEKREDFDSLSFIELLVVDHSDIFLMENWEHVLSTHPESGRGT</sequence>
<protein>
    <recommendedName>
        <fullName evidence="2">UTP25 NTP hydrolase-like domain-containing protein</fullName>
    </recommendedName>
</protein>
<feature type="compositionally biased region" description="Basic and acidic residues" evidence="1">
    <location>
        <begin position="17"/>
        <end position="36"/>
    </location>
</feature>
<evidence type="ECO:0000313" key="3">
    <source>
        <dbReference type="EMBL" id="RVE55468.1"/>
    </source>
</evidence>
<dbReference type="EMBL" id="ML136704">
    <property type="protein sequence ID" value="RVE55468.1"/>
    <property type="molecule type" value="Genomic_DNA"/>
</dbReference>
<keyword evidence="4" id="KW-1185">Reference proteome</keyword>
<dbReference type="OrthoDB" id="10264378at2759"/>
<feature type="domain" description="UTP25 NTP hydrolase-like" evidence="2">
    <location>
        <begin position="51"/>
        <end position="86"/>
    </location>
</feature>
<name>A0A3S2LWW2_ORYJA</name>
<accession>A0A3S2LWW2</accession>
<proteinExistence type="predicted"/>
<organism evidence="3 4">
    <name type="scientific">Oryzias javanicus</name>
    <name type="common">Javanese ricefish</name>
    <name type="synonym">Aplocheilus javanicus</name>
    <dbReference type="NCBI Taxonomy" id="123683"/>
    <lineage>
        <taxon>Eukaryota</taxon>
        <taxon>Metazoa</taxon>
        <taxon>Chordata</taxon>
        <taxon>Craniata</taxon>
        <taxon>Vertebrata</taxon>
        <taxon>Euteleostomi</taxon>
        <taxon>Actinopterygii</taxon>
        <taxon>Neopterygii</taxon>
        <taxon>Teleostei</taxon>
        <taxon>Neoteleostei</taxon>
        <taxon>Acanthomorphata</taxon>
        <taxon>Ovalentaria</taxon>
        <taxon>Atherinomorphae</taxon>
        <taxon>Beloniformes</taxon>
        <taxon>Adrianichthyidae</taxon>
        <taxon>Oryziinae</taxon>
        <taxon>Oryzias</taxon>
    </lineage>
</organism>
<feature type="region of interest" description="Disordered" evidence="1">
    <location>
        <begin position="1"/>
        <end position="41"/>
    </location>
</feature>
<reference evidence="3 4" key="1">
    <citation type="submission" date="2018-11" db="EMBL/GenBank/DDBJ databases">
        <authorList>
            <person name="Lopez-Roques C."/>
            <person name="Donnadieu C."/>
            <person name="Bouchez O."/>
            <person name="Klopp C."/>
            <person name="Cabau C."/>
            <person name="Zahm M."/>
        </authorList>
    </citation>
    <scope>NUCLEOTIDE SEQUENCE [LARGE SCALE GENOMIC DNA]</scope>
    <source>
        <strain evidence="3">RS831</strain>
        <tissue evidence="3">Whole body</tissue>
    </source>
</reference>
<dbReference type="Proteomes" id="UP000283210">
    <property type="component" value="Unassembled WGS sequence"/>
</dbReference>
<dbReference type="Pfam" id="PF22916">
    <property type="entry name" value="UTP25_NTPase-like"/>
    <property type="match status" value="1"/>
</dbReference>
<dbReference type="AlphaFoldDB" id="A0A3S2LWW2"/>
<dbReference type="InterPro" id="IPR053940">
    <property type="entry name" value="UTP25_NTPase-like"/>
</dbReference>